<feature type="domain" description="C-type lectin" evidence="5">
    <location>
        <begin position="28"/>
        <end position="125"/>
    </location>
</feature>
<evidence type="ECO:0000313" key="7">
    <source>
        <dbReference type="Proteomes" id="UP001432322"/>
    </source>
</evidence>
<dbReference type="Pfam" id="PF00431">
    <property type="entry name" value="CUB"/>
    <property type="match status" value="1"/>
</dbReference>
<protein>
    <recommendedName>
        <fullName evidence="8">C-type lectin</fullName>
    </recommendedName>
</protein>
<dbReference type="EMBL" id="BTSY01000006">
    <property type="protein sequence ID" value="GMT32094.1"/>
    <property type="molecule type" value="Genomic_DNA"/>
</dbReference>
<dbReference type="SUPFAM" id="SSF49854">
    <property type="entry name" value="Spermadhesin, CUB domain"/>
    <property type="match status" value="1"/>
</dbReference>
<dbReference type="PANTHER" id="PTHR22991:SF40">
    <property type="entry name" value="PROTEIN CBG13490"/>
    <property type="match status" value="1"/>
</dbReference>
<dbReference type="Gene3D" id="2.60.120.290">
    <property type="entry name" value="Spermadhesin, CUB domain"/>
    <property type="match status" value="1"/>
</dbReference>
<evidence type="ECO:0000259" key="4">
    <source>
        <dbReference type="PROSITE" id="PS01180"/>
    </source>
</evidence>
<gene>
    <name evidence="6" type="ORF">PFISCL1PPCAC_23391</name>
</gene>
<evidence type="ECO:0000259" key="5">
    <source>
        <dbReference type="PROSITE" id="PS50041"/>
    </source>
</evidence>
<dbReference type="PANTHER" id="PTHR22991">
    <property type="entry name" value="PROTEIN CBG13490"/>
    <property type="match status" value="1"/>
</dbReference>
<dbReference type="InterPro" id="IPR016187">
    <property type="entry name" value="CTDL_fold"/>
</dbReference>
<dbReference type="SUPFAM" id="SSF56436">
    <property type="entry name" value="C-type lectin-like"/>
    <property type="match status" value="2"/>
</dbReference>
<dbReference type="PROSITE" id="PS01180">
    <property type="entry name" value="CUB"/>
    <property type="match status" value="1"/>
</dbReference>
<dbReference type="InterPro" id="IPR018378">
    <property type="entry name" value="C-type_lectin_CS"/>
</dbReference>
<comment type="caution">
    <text evidence="6">The sequence shown here is derived from an EMBL/GenBank/DDBJ whole genome shotgun (WGS) entry which is preliminary data.</text>
</comment>
<keyword evidence="3" id="KW-0732">Signal</keyword>
<dbReference type="InterPro" id="IPR035914">
    <property type="entry name" value="Sperma_CUB_dom_sf"/>
</dbReference>
<sequence>CIAMTRLALLAVLPLLALACGPNYNPWFDGYCFRLIDIGVYADAQKKCGEDSTFVASIHSEEENTQFRNVVGKDDVYIGIYCNEKNELAWEDGSNVTYTNFKDGLPNCATLPAGTHFVQQSNLKWASVHSDKAACRQLARTIDQCDEFELYDAIRHSACIRLFTSAQTWDDAEATCKTHNAHLASIHDSNFNSYVRREAVGNNFLDGIHLGLKYNTSAGGETFNWTDGTPTDYTSWAKKMPNHNLGECVAMETGFITGEWVNFDCSSALPYICEKEKTSIPVKHQSASCPRLNEYSPGDEIYSPSFPHPPGVTACDYMLLGGSGTSKLTVTIGTFEVNECCESLEITSGLVGHNVVQTLTGSIPAGTQFTINSNSAKVHWNSTSGANVRGWNIKFEAH</sequence>
<dbReference type="AlphaFoldDB" id="A0AAV5WQS1"/>
<dbReference type="SMART" id="SM00034">
    <property type="entry name" value="CLECT"/>
    <property type="match status" value="2"/>
</dbReference>
<dbReference type="InterPro" id="IPR050976">
    <property type="entry name" value="Snaclec"/>
</dbReference>
<feature type="domain" description="C-type lectin" evidence="5">
    <location>
        <begin position="155"/>
        <end position="274"/>
    </location>
</feature>
<dbReference type="InterPro" id="IPR001304">
    <property type="entry name" value="C-type_lectin-like"/>
</dbReference>
<dbReference type="Gene3D" id="3.10.100.10">
    <property type="entry name" value="Mannose-Binding Protein A, subunit A"/>
    <property type="match status" value="2"/>
</dbReference>
<dbReference type="PROSITE" id="PS00615">
    <property type="entry name" value="C_TYPE_LECTIN_1"/>
    <property type="match status" value="1"/>
</dbReference>
<evidence type="ECO:0000313" key="6">
    <source>
        <dbReference type="EMBL" id="GMT32094.1"/>
    </source>
</evidence>
<evidence type="ECO:0000256" key="1">
    <source>
        <dbReference type="ARBA" id="ARBA00023157"/>
    </source>
</evidence>
<feature type="chain" id="PRO_5043899193" description="C-type lectin" evidence="3">
    <location>
        <begin position="20"/>
        <end position="398"/>
    </location>
</feature>
<dbReference type="PROSITE" id="PS50041">
    <property type="entry name" value="C_TYPE_LECTIN_2"/>
    <property type="match status" value="2"/>
</dbReference>
<keyword evidence="7" id="KW-1185">Reference proteome</keyword>
<evidence type="ECO:0000256" key="2">
    <source>
        <dbReference type="PROSITE-ProRule" id="PRU00059"/>
    </source>
</evidence>
<evidence type="ECO:0008006" key="8">
    <source>
        <dbReference type="Google" id="ProtNLM"/>
    </source>
</evidence>
<feature type="domain" description="CUB" evidence="4">
    <location>
        <begin position="289"/>
        <end position="398"/>
    </location>
</feature>
<dbReference type="SMART" id="SM00042">
    <property type="entry name" value="CUB"/>
    <property type="match status" value="1"/>
</dbReference>
<dbReference type="InterPro" id="IPR016186">
    <property type="entry name" value="C-type_lectin-like/link_sf"/>
</dbReference>
<feature type="non-terminal residue" evidence="6">
    <location>
        <position position="1"/>
    </location>
</feature>
<keyword evidence="1" id="KW-1015">Disulfide bond</keyword>
<dbReference type="InterPro" id="IPR000859">
    <property type="entry name" value="CUB_dom"/>
</dbReference>
<reference evidence="6" key="1">
    <citation type="submission" date="2023-10" db="EMBL/GenBank/DDBJ databases">
        <title>Genome assembly of Pristionchus species.</title>
        <authorList>
            <person name="Yoshida K."/>
            <person name="Sommer R.J."/>
        </authorList>
    </citation>
    <scope>NUCLEOTIDE SEQUENCE</scope>
    <source>
        <strain evidence="6">RS5133</strain>
    </source>
</reference>
<evidence type="ECO:0000256" key="3">
    <source>
        <dbReference type="SAM" id="SignalP"/>
    </source>
</evidence>
<proteinExistence type="predicted"/>
<dbReference type="Proteomes" id="UP001432322">
    <property type="component" value="Unassembled WGS sequence"/>
</dbReference>
<dbReference type="CDD" id="cd00037">
    <property type="entry name" value="CLECT"/>
    <property type="match status" value="2"/>
</dbReference>
<name>A0AAV5WQS1_9BILA</name>
<accession>A0AAV5WQS1</accession>
<feature type="signal peptide" evidence="3">
    <location>
        <begin position="1"/>
        <end position="19"/>
    </location>
</feature>
<comment type="caution">
    <text evidence="2">Lacks conserved residue(s) required for the propagation of feature annotation.</text>
</comment>
<organism evidence="6 7">
    <name type="scientific">Pristionchus fissidentatus</name>
    <dbReference type="NCBI Taxonomy" id="1538716"/>
    <lineage>
        <taxon>Eukaryota</taxon>
        <taxon>Metazoa</taxon>
        <taxon>Ecdysozoa</taxon>
        <taxon>Nematoda</taxon>
        <taxon>Chromadorea</taxon>
        <taxon>Rhabditida</taxon>
        <taxon>Rhabditina</taxon>
        <taxon>Diplogasteromorpha</taxon>
        <taxon>Diplogasteroidea</taxon>
        <taxon>Neodiplogasteridae</taxon>
        <taxon>Pristionchus</taxon>
    </lineage>
</organism>
<dbReference type="Pfam" id="PF00059">
    <property type="entry name" value="Lectin_C"/>
    <property type="match status" value="2"/>
</dbReference>